<dbReference type="Pfam" id="PF17253">
    <property type="entry name" value="DUF5320"/>
    <property type="match status" value="1"/>
</dbReference>
<feature type="region of interest" description="Disordered" evidence="1">
    <location>
        <begin position="1"/>
        <end position="23"/>
    </location>
</feature>
<sequence>MPLGDGTGPAGQGPLTGRGAGRCGGNNVQGYGNGFFGRGFGFARGLGRGLGRGFGNYNQAPYNEASEKSWIETAIDALKNQLQSLEKRRSDLDK</sequence>
<evidence type="ECO:0000256" key="1">
    <source>
        <dbReference type="SAM" id="MobiDB-lite"/>
    </source>
</evidence>
<proteinExistence type="predicted"/>
<name>A0A3B0UEW8_9ZZZZ</name>
<evidence type="ECO:0008006" key="3">
    <source>
        <dbReference type="Google" id="ProtNLM"/>
    </source>
</evidence>
<reference evidence="2" key="1">
    <citation type="submission" date="2018-06" db="EMBL/GenBank/DDBJ databases">
        <authorList>
            <person name="Zhirakovskaya E."/>
        </authorList>
    </citation>
    <scope>NUCLEOTIDE SEQUENCE</scope>
</reference>
<evidence type="ECO:0000313" key="2">
    <source>
        <dbReference type="EMBL" id="VAW29535.1"/>
    </source>
</evidence>
<accession>A0A3B0UEW8</accession>
<gene>
    <name evidence="2" type="ORF">MNBD_BACTEROID07-1822</name>
</gene>
<dbReference type="InterPro" id="IPR035205">
    <property type="entry name" value="DUF5320"/>
</dbReference>
<dbReference type="AlphaFoldDB" id="A0A3B0UEW8"/>
<protein>
    <recommendedName>
        <fullName evidence="3">Cytoplasmic protein</fullName>
    </recommendedName>
</protein>
<organism evidence="2">
    <name type="scientific">hydrothermal vent metagenome</name>
    <dbReference type="NCBI Taxonomy" id="652676"/>
    <lineage>
        <taxon>unclassified sequences</taxon>
        <taxon>metagenomes</taxon>
        <taxon>ecological metagenomes</taxon>
    </lineage>
</organism>
<dbReference type="EMBL" id="UOET01000377">
    <property type="protein sequence ID" value="VAW29535.1"/>
    <property type="molecule type" value="Genomic_DNA"/>
</dbReference>